<dbReference type="EMBL" id="JAHMHQ010000037">
    <property type="protein sequence ID" value="KAK1622263.1"/>
    <property type="molecule type" value="Genomic_DNA"/>
</dbReference>
<dbReference type="PANTHER" id="PTHR47784">
    <property type="entry name" value="STEROL UPTAKE CONTROL PROTEIN 2"/>
    <property type="match status" value="1"/>
</dbReference>
<dbReference type="SUPFAM" id="SSF57701">
    <property type="entry name" value="Zn2/Cys6 DNA-binding domain"/>
    <property type="match status" value="1"/>
</dbReference>
<dbReference type="CDD" id="cd00067">
    <property type="entry name" value="GAL4"/>
    <property type="match status" value="1"/>
</dbReference>
<dbReference type="InterPro" id="IPR036864">
    <property type="entry name" value="Zn2-C6_fun-type_DNA-bd_sf"/>
</dbReference>
<dbReference type="Gene3D" id="4.10.240.10">
    <property type="entry name" value="Zn(2)-C6 fungal-type DNA-binding domain"/>
    <property type="match status" value="1"/>
</dbReference>
<evidence type="ECO:0000259" key="2">
    <source>
        <dbReference type="Pfam" id="PF00172"/>
    </source>
</evidence>
<name>A0AAJ0EA18_9PEZI</name>
<dbReference type="GeneID" id="85479228"/>
<accession>A0AAJ0EA18</accession>
<dbReference type="GO" id="GO:0001228">
    <property type="term" value="F:DNA-binding transcription activator activity, RNA polymerase II-specific"/>
    <property type="evidence" value="ECO:0007669"/>
    <property type="project" value="TreeGrafter"/>
</dbReference>
<feature type="domain" description="Zn(2)-C6 fungal-type" evidence="2">
    <location>
        <begin position="24"/>
        <end position="45"/>
    </location>
</feature>
<dbReference type="PANTHER" id="PTHR47784:SF5">
    <property type="entry name" value="STEROL UPTAKE CONTROL PROTEIN 2"/>
    <property type="match status" value="1"/>
</dbReference>
<keyword evidence="1" id="KW-0539">Nucleus</keyword>
<protein>
    <submittedName>
        <fullName evidence="3">C6 zinc finger protein</fullName>
    </submittedName>
</protein>
<evidence type="ECO:0000256" key="1">
    <source>
        <dbReference type="ARBA" id="ARBA00023242"/>
    </source>
</evidence>
<dbReference type="RefSeq" id="XP_060438258.1">
    <property type="nucleotide sequence ID" value="XM_060594366.1"/>
</dbReference>
<proteinExistence type="predicted"/>
<dbReference type="Pfam" id="PF00172">
    <property type="entry name" value="Zn_clus"/>
    <property type="match status" value="1"/>
</dbReference>
<sequence>MEDLPPLRRGPKRAHKKVLTGFFACKTRHVKCDERRPQCGQCTKQAITAYTFPSPKPCTTTETTIPHPSQSLLYRGGDLDLDMLDLELIHHWTLFTHDSLTLSPLIRTFWLRNAAQIGFRCDFVMRSLLALSASHLAHLNPAREEALYQHALRHHNTPTASTIASIHHIDQVEDIAMRENLFLYSMFIMFYIISQTDHPQDAIFGRPSRKETSSPDWMVFFHGSRSITLASMALHTTTSLTHPVIGYTTGMLADRERTSKKQYLGTLLARIRATEPNAHFATYMHAAEELEATFAVLTEFPESRDIFHGFLWISNVSDHRGNLIALLQGRDASQEALVVYTYFCKIIQRLPTRWWSENWVRGLKEGAFASLDEEHRTWVVDIPSWT</sequence>
<dbReference type="InterPro" id="IPR001138">
    <property type="entry name" value="Zn2Cys6_DnaBD"/>
</dbReference>
<keyword evidence="4" id="KW-1185">Reference proteome</keyword>
<organism evidence="3 4">
    <name type="scientific">Colletotrichum phormii</name>
    <dbReference type="NCBI Taxonomy" id="359342"/>
    <lineage>
        <taxon>Eukaryota</taxon>
        <taxon>Fungi</taxon>
        <taxon>Dikarya</taxon>
        <taxon>Ascomycota</taxon>
        <taxon>Pezizomycotina</taxon>
        <taxon>Sordariomycetes</taxon>
        <taxon>Hypocreomycetidae</taxon>
        <taxon>Glomerellales</taxon>
        <taxon>Glomerellaceae</taxon>
        <taxon>Colletotrichum</taxon>
        <taxon>Colletotrichum acutatum species complex</taxon>
    </lineage>
</organism>
<comment type="caution">
    <text evidence="3">The sequence shown here is derived from an EMBL/GenBank/DDBJ whole genome shotgun (WGS) entry which is preliminary data.</text>
</comment>
<evidence type="ECO:0000313" key="3">
    <source>
        <dbReference type="EMBL" id="KAK1622263.1"/>
    </source>
</evidence>
<reference evidence="3" key="1">
    <citation type="submission" date="2021-06" db="EMBL/GenBank/DDBJ databases">
        <title>Comparative genomics, transcriptomics and evolutionary studies reveal genomic signatures of adaptation to plant cell wall in hemibiotrophic fungi.</title>
        <authorList>
            <consortium name="DOE Joint Genome Institute"/>
            <person name="Baroncelli R."/>
            <person name="Diaz J.F."/>
            <person name="Benocci T."/>
            <person name="Peng M."/>
            <person name="Battaglia E."/>
            <person name="Haridas S."/>
            <person name="Andreopoulos W."/>
            <person name="Labutti K."/>
            <person name="Pangilinan J."/>
            <person name="Floch G.L."/>
            <person name="Makela M.R."/>
            <person name="Henrissat B."/>
            <person name="Grigoriev I.V."/>
            <person name="Crouch J.A."/>
            <person name="De Vries R.P."/>
            <person name="Sukno S.A."/>
            <person name="Thon M.R."/>
        </authorList>
    </citation>
    <scope>NUCLEOTIDE SEQUENCE</scope>
    <source>
        <strain evidence="3">CBS 102054</strain>
    </source>
</reference>
<gene>
    <name evidence="3" type="ORF">BDP81DRAFT_466182</name>
</gene>
<dbReference type="AlphaFoldDB" id="A0AAJ0EA18"/>
<dbReference type="InterPro" id="IPR053157">
    <property type="entry name" value="Sterol_Uptake_Regulator"/>
</dbReference>
<evidence type="ECO:0000313" key="4">
    <source>
        <dbReference type="Proteomes" id="UP001243989"/>
    </source>
</evidence>
<dbReference type="GO" id="GO:0008270">
    <property type="term" value="F:zinc ion binding"/>
    <property type="evidence" value="ECO:0007669"/>
    <property type="project" value="InterPro"/>
</dbReference>
<dbReference type="Proteomes" id="UP001243989">
    <property type="component" value="Unassembled WGS sequence"/>
</dbReference>